<dbReference type="InterPro" id="IPR000488">
    <property type="entry name" value="Death_dom"/>
</dbReference>
<proteinExistence type="predicted"/>
<protein>
    <recommendedName>
        <fullName evidence="2">Death domain-containing protein</fullName>
    </recommendedName>
</protein>
<dbReference type="InterPro" id="IPR021861">
    <property type="entry name" value="THO_THOC1"/>
</dbReference>
<evidence type="ECO:0000259" key="2">
    <source>
        <dbReference type="PROSITE" id="PS50017"/>
    </source>
</evidence>
<dbReference type="AlphaFoldDB" id="A0A433SMA8"/>
<reference evidence="3 4" key="1">
    <citation type="submission" date="2019-01" db="EMBL/GenBank/DDBJ databases">
        <title>A draft genome assembly of the solar-powered sea slug Elysia chlorotica.</title>
        <authorList>
            <person name="Cai H."/>
            <person name="Li Q."/>
            <person name="Fang X."/>
            <person name="Li J."/>
            <person name="Curtis N.E."/>
            <person name="Altenburger A."/>
            <person name="Shibata T."/>
            <person name="Feng M."/>
            <person name="Maeda T."/>
            <person name="Schwartz J.A."/>
            <person name="Shigenobu S."/>
            <person name="Lundholm N."/>
            <person name="Nishiyama T."/>
            <person name="Yang H."/>
            <person name="Hasebe M."/>
            <person name="Li S."/>
            <person name="Pierce S.K."/>
            <person name="Wang J."/>
        </authorList>
    </citation>
    <scope>NUCLEOTIDE SEQUENCE [LARGE SCALE GENOMIC DNA]</scope>
    <source>
        <strain evidence="3">EC2010</strain>
        <tissue evidence="3">Whole organism of an adult</tissue>
    </source>
</reference>
<dbReference type="SUPFAM" id="SSF47986">
    <property type="entry name" value="DEATH domain"/>
    <property type="match status" value="1"/>
</dbReference>
<feature type="region of interest" description="Disordered" evidence="1">
    <location>
        <begin position="354"/>
        <end position="393"/>
    </location>
</feature>
<gene>
    <name evidence="3" type="ORF">EGW08_021936</name>
</gene>
<dbReference type="CDD" id="cd01670">
    <property type="entry name" value="Death"/>
    <property type="match status" value="1"/>
</dbReference>
<dbReference type="GO" id="GO:0007165">
    <property type="term" value="P:signal transduction"/>
    <property type="evidence" value="ECO:0007669"/>
    <property type="project" value="InterPro"/>
</dbReference>
<dbReference type="OrthoDB" id="10257415at2759"/>
<dbReference type="InterPro" id="IPR011029">
    <property type="entry name" value="DEATH-like_dom_sf"/>
</dbReference>
<dbReference type="GO" id="GO:0006406">
    <property type="term" value="P:mRNA export from nucleus"/>
    <property type="evidence" value="ECO:0007669"/>
    <property type="project" value="TreeGrafter"/>
</dbReference>
<keyword evidence="4" id="KW-1185">Reference proteome</keyword>
<feature type="compositionally biased region" description="Acidic residues" evidence="1">
    <location>
        <begin position="367"/>
        <end position="383"/>
    </location>
</feature>
<dbReference type="Proteomes" id="UP000271974">
    <property type="component" value="Unassembled WGS sequence"/>
</dbReference>
<organism evidence="3 4">
    <name type="scientific">Elysia chlorotica</name>
    <name type="common">Eastern emerald elysia</name>
    <name type="synonym">Sea slug</name>
    <dbReference type="NCBI Taxonomy" id="188477"/>
    <lineage>
        <taxon>Eukaryota</taxon>
        <taxon>Metazoa</taxon>
        <taxon>Spiralia</taxon>
        <taxon>Lophotrochozoa</taxon>
        <taxon>Mollusca</taxon>
        <taxon>Gastropoda</taxon>
        <taxon>Heterobranchia</taxon>
        <taxon>Euthyneura</taxon>
        <taxon>Panpulmonata</taxon>
        <taxon>Sacoglossa</taxon>
        <taxon>Placobranchoidea</taxon>
        <taxon>Plakobranchidae</taxon>
        <taxon>Elysia</taxon>
    </lineage>
</organism>
<dbReference type="PANTHER" id="PTHR13265">
    <property type="entry name" value="THO COMPLEX SUBUNIT 1"/>
    <property type="match status" value="1"/>
</dbReference>
<feature type="non-terminal residue" evidence="3">
    <location>
        <position position="1"/>
    </location>
</feature>
<feature type="domain" description="Death" evidence="2">
    <location>
        <begin position="399"/>
        <end position="481"/>
    </location>
</feature>
<name>A0A433SMA8_ELYCH</name>
<dbReference type="Gene3D" id="1.10.533.10">
    <property type="entry name" value="Death Domain, Fas"/>
    <property type="match status" value="1"/>
</dbReference>
<evidence type="ECO:0000256" key="1">
    <source>
        <dbReference type="SAM" id="MobiDB-lite"/>
    </source>
</evidence>
<feature type="region of interest" description="Disordered" evidence="1">
    <location>
        <begin position="19"/>
        <end position="40"/>
    </location>
</feature>
<dbReference type="Pfam" id="PF00531">
    <property type="entry name" value="Death"/>
    <property type="match status" value="1"/>
</dbReference>
<dbReference type="GO" id="GO:0000445">
    <property type="term" value="C:THO complex part of transcription export complex"/>
    <property type="evidence" value="ECO:0007669"/>
    <property type="project" value="TreeGrafter"/>
</dbReference>
<dbReference type="PANTHER" id="PTHR13265:SF0">
    <property type="entry name" value="HPR1"/>
    <property type="match status" value="1"/>
</dbReference>
<dbReference type="EMBL" id="RQTK01001444">
    <property type="protein sequence ID" value="RUS70297.1"/>
    <property type="molecule type" value="Genomic_DNA"/>
</dbReference>
<dbReference type="STRING" id="188477.A0A433SMA8"/>
<comment type="caution">
    <text evidence="3">The sequence shown here is derived from an EMBL/GenBank/DDBJ whole genome shotgun (WGS) entry which is preliminary data.</text>
</comment>
<dbReference type="Pfam" id="PF11957">
    <property type="entry name" value="efThoc1"/>
    <property type="match status" value="1"/>
</dbReference>
<dbReference type="PROSITE" id="PS50017">
    <property type="entry name" value="DEATH_DOMAIN"/>
    <property type="match status" value="1"/>
</dbReference>
<feature type="compositionally biased region" description="Basic and acidic residues" evidence="1">
    <location>
        <begin position="19"/>
        <end position="28"/>
    </location>
</feature>
<evidence type="ECO:0000313" key="4">
    <source>
        <dbReference type="Proteomes" id="UP000271974"/>
    </source>
</evidence>
<accession>A0A433SMA8</accession>
<evidence type="ECO:0000313" key="3">
    <source>
        <dbReference type="EMBL" id="RUS70297.1"/>
    </source>
</evidence>
<sequence length="481" mass="55231">ALNLASQFNLENVTLFTKKEESEKKEDSGDVMEIDGASDQSSSLPIDYHLYSKFWALQDYFRRPTQCYDKAAWDVFSKYAKDVLAIFSSYKLDDTSSSSKKAAPTQQQSHQQAQNFFAKYLTSEKLLNLQLNDSNFRRYVLVQFLIIFQYLKATVKFKTQIHTLTEEQTEWLKESQQEVSKLLCETPPHGEQFCNSVKHILEREEHWNSWKNESCPSFIKEKPKEQTKVKPRPKRKRIGDELMASGGKSLKLGHPELTRLWNLNPDNMEACKDESRVFLPKLDDFFANAIDQADPEAMVEEQYKDINHQNFQWKAYRLLARSSPHFFVHAVTPGLPINAHLKDIVDKMAKELNPNQQTEEVKSEVAVAEEDDEIKENNEEEEELKNGEQETTSPKLQFNAEAMQSIAEKLGDSWMKLGEKLDLPADDLAYYKDSSDSSTAAALSMLTVWQELDPDRDTISIVRDALKELGLTSVLESSDSP</sequence>